<feature type="compositionally biased region" description="Polar residues" evidence="1">
    <location>
        <begin position="151"/>
        <end position="161"/>
    </location>
</feature>
<reference evidence="3 4" key="2">
    <citation type="submission" date="2025-05" db="UniProtKB">
        <authorList>
            <consortium name="RefSeq"/>
        </authorList>
    </citation>
    <scope>IDENTIFICATION</scope>
</reference>
<proteinExistence type="predicted"/>
<gene>
    <name evidence="3 4" type="primary">LOC107005397</name>
</gene>
<protein>
    <submittedName>
        <fullName evidence="3 4">Uncharacterized protein LOC107005397</fullName>
    </submittedName>
</protein>
<evidence type="ECO:0000313" key="2">
    <source>
        <dbReference type="Proteomes" id="UP000694930"/>
    </source>
</evidence>
<dbReference type="GeneID" id="107005397"/>
<keyword evidence="2" id="KW-1185">Reference proteome</keyword>
<dbReference type="RefSeq" id="XP_027769440.1">
    <property type="nucleotide sequence ID" value="XM_027913639.1"/>
</dbReference>
<dbReference type="Proteomes" id="UP000694930">
    <property type="component" value="Chromosome 12"/>
</dbReference>
<feature type="region of interest" description="Disordered" evidence="1">
    <location>
        <begin position="125"/>
        <end position="205"/>
    </location>
</feature>
<dbReference type="RefSeq" id="XP_015059467.1">
    <property type="nucleotide sequence ID" value="XM_015203981.2"/>
</dbReference>
<name>A0ABM1FNN6_SOLPN</name>
<organism evidence="2 3">
    <name type="scientific">Solanum pennellii</name>
    <name type="common">Tomato</name>
    <name type="synonym">Lycopersicon pennellii</name>
    <dbReference type="NCBI Taxonomy" id="28526"/>
    <lineage>
        <taxon>Eukaryota</taxon>
        <taxon>Viridiplantae</taxon>
        <taxon>Streptophyta</taxon>
        <taxon>Embryophyta</taxon>
        <taxon>Tracheophyta</taxon>
        <taxon>Spermatophyta</taxon>
        <taxon>Magnoliopsida</taxon>
        <taxon>eudicotyledons</taxon>
        <taxon>Gunneridae</taxon>
        <taxon>Pentapetalae</taxon>
        <taxon>asterids</taxon>
        <taxon>lamiids</taxon>
        <taxon>Solanales</taxon>
        <taxon>Solanaceae</taxon>
        <taxon>Solanoideae</taxon>
        <taxon>Solaneae</taxon>
        <taxon>Solanum</taxon>
        <taxon>Solanum subgen. Lycopersicon</taxon>
    </lineage>
</organism>
<sequence length="225" mass="24324">MAYEEVKGKNYHGKIFIQPLNNSSSSPLLNRDSPSSSLCSLLLFKLQVAHHQKICLRPSRLLGTVESIHCAQVLTFMAPKLDRVYTEGHSKSVAPSARLVIGSDNERDPEYLPPGTVTLARAARTTRATPMKLGTGVATASQSEEERILTDTPSRSSTHSSDAFGCEEASAPHTASQYASSDEDDSVDSTPAPLTGVPAPIADNPNRWCVEGQFQVYIEAKLPND</sequence>
<evidence type="ECO:0000313" key="4">
    <source>
        <dbReference type="RefSeq" id="XP_027769440.1"/>
    </source>
</evidence>
<evidence type="ECO:0000256" key="1">
    <source>
        <dbReference type="SAM" id="MobiDB-lite"/>
    </source>
</evidence>
<accession>A0ABM1FNN6</accession>
<reference evidence="2" key="1">
    <citation type="journal article" date="2014" name="Nat. Genet.">
        <title>The genome of the stress-tolerant wild tomato species Solanum pennellii.</title>
        <authorList>
            <person name="Bolger A."/>
            <person name="Scossa F."/>
            <person name="Bolger M.E."/>
            <person name="Lanz C."/>
            <person name="Maumus F."/>
            <person name="Tohge T."/>
            <person name="Quesneville H."/>
            <person name="Alseekh S."/>
            <person name="Sorensen I."/>
            <person name="Lichtenstein G."/>
            <person name="Fich E.A."/>
            <person name="Conte M."/>
            <person name="Keller H."/>
            <person name="Schneeberger K."/>
            <person name="Schwacke R."/>
            <person name="Ofner I."/>
            <person name="Vrebalov J."/>
            <person name="Xu Y."/>
            <person name="Osorio S."/>
            <person name="Aflitos S.A."/>
            <person name="Schijlen E."/>
            <person name="Jimenez-Gomez J.M."/>
            <person name="Ryngajllo M."/>
            <person name="Kimura S."/>
            <person name="Kumar R."/>
            <person name="Koenig D."/>
            <person name="Headland L.R."/>
            <person name="Maloof J.N."/>
            <person name="Sinha N."/>
            <person name="van Ham R.C."/>
            <person name="Lankhorst R.K."/>
            <person name="Mao L."/>
            <person name="Vogel A."/>
            <person name="Arsova B."/>
            <person name="Panstruga R."/>
            <person name="Fei Z."/>
            <person name="Rose J.K."/>
            <person name="Zamir D."/>
            <person name="Carrari F."/>
            <person name="Giovannoni J.J."/>
            <person name="Weigel D."/>
            <person name="Usadel B."/>
            <person name="Fernie A.R."/>
        </authorList>
    </citation>
    <scope>NUCLEOTIDE SEQUENCE [LARGE SCALE GENOMIC DNA]</scope>
</reference>
<evidence type="ECO:0000313" key="3">
    <source>
        <dbReference type="RefSeq" id="XP_015059467.1"/>
    </source>
</evidence>